<protein>
    <submittedName>
        <fullName evidence="2">Uncharacterized protein</fullName>
    </submittedName>
</protein>
<evidence type="ECO:0000313" key="3">
    <source>
        <dbReference type="Proteomes" id="UP000006329"/>
    </source>
</evidence>
<keyword evidence="3" id="KW-1185">Reference proteome</keyword>
<organism evidence="2 3">
    <name type="scientific">Leptospira santarosai str. MOR084</name>
    <dbReference type="NCBI Taxonomy" id="1049984"/>
    <lineage>
        <taxon>Bacteria</taxon>
        <taxon>Pseudomonadati</taxon>
        <taxon>Spirochaetota</taxon>
        <taxon>Spirochaetia</taxon>
        <taxon>Leptospirales</taxon>
        <taxon>Leptospiraceae</taxon>
        <taxon>Leptospira</taxon>
    </lineage>
</organism>
<dbReference type="RefSeq" id="WP_004485080.1">
    <property type="nucleotide sequence ID" value="NZ_AHON02000063.1"/>
</dbReference>
<accession>A0A0E2BCQ4</accession>
<comment type="caution">
    <text evidence="2">The sequence shown here is derived from an EMBL/GenBank/DDBJ whole genome shotgun (WGS) entry which is preliminary data.</text>
</comment>
<evidence type="ECO:0000313" key="2">
    <source>
        <dbReference type="EMBL" id="EKO32695.1"/>
    </source>
</evidence>
<proteinExistence type="predicted"/>
<sequence length="405" mass="45209">MAKEKLQYDSNGWAELSSGVRLHTSGQGSVVLRSSGLVLSKNANLSAETKNNPSSPELPYAEFQFRMLSKTLIDGYWIDFTKDNVLKDAIKLFETKIFKDHVTNVENSIGVVINPTWNSEKGNEGIDATYRIFRKFGDSIIGRLETDPPVLDSTSVGVQYTYERSHPDLDFFYSNLGREIDGQIVRFIITKILAVPETSIVYAGADPNAKRLSLNHFEQTSSEPGEEKPQKEENMKIKLKVFESLGVALEPFGLEKQGDEVEISSEKFEVVLKQAGSKISSLESALSVYAGLTDLEKFPAGFDHKTNVAKLKELLEEPQKILEHKRSEVLKAYRLFVNGKSEKTIEEMIESADLKLLKALANQYGIKLNEKFPARTDELGNPTRASGSGSELEETEQYLTVEIPA</sequence>
<reference evidence="2" key="1">
    <citation type="submission" date="2012-10" db="EMBL/GenBank/DDBJ databases">
        <authorList>
            <person name="Harkins D.M."/>
            <person name="Durkin A.S."/>
            <person name="Brinkac L.M."/>
            <person name="Haft D.H."/>
            <person name="Selengut J.D."/>
            <person name="Sanka R."/>
            <person name="DePew J."/>
            <person name="Purushe J."/>
            <person name="Matthias M.A."/>
            <person name="Vinetz J.M."/>
            <person name="Sutton G.G."/>
            <person name="Nierman W.C."/>
            <person name="Fouts D.E."/>
        </authorList>
    </citation>
    <scope>NUCLEOTIDE SEQUENCE [LARGE SCALE GENOMIC DNA]</scope>
    <source>
        <strain evidence="2">MOR084</strain>
    </source>
</reference>
<feature type="region of interest" description="Disordered" evidence="1">
    <location>
        <begin position="375"/>
        <end position="405"/>
    </location>
</feature>
<dbReference type="EMBL" id="AHON02000063">
    <property type="protein sequence ID" value="EKO32695.1"/>
    <property type="molecule type" value="Genomic_DNA"/>
</dbReference>
<evidence type="ECO:0000256" key="1">
    <source>
        <dbReference type="SAM" id="MobiDB-lite"/>
    </source>
</evidence>
<dbReference type="Proteomes" id="UP000006329">
    <property type="component" value="Unassembled WGS sequence"/>
</dbReference>
<name>A0A0E2BCQ4_9LEPT</name>
<dbReference type="AlphaFoldDB" id="A0A0E2BCQ4"/>
<gene>
    <name evidence="2" type="ORF">LEP1GSC179_3008</name>
</gene>